<accession>A0A4Z1AJ06</accession>
<dbReference type="AlphaFoldDB" id="A0A4Z1AJ06"/>
<dbReference type="EMBL" id="RQGP01000019">
    <property type="protein sequence ID" value="TGL92296.1"/>
    <property type="molecule type" value="Genomic_DNA"/>
</dbReference>
<gene>
    <name evidence="1" type="ORF">EHQ69_08450</name>
</gene>
<dbReference type="RefSeq" id="WP_135583007.1">
    <property type="nucleotide sequence ID" value="NZ_RQGO01000023.1"/>
</dbReference>
<dbReference type="Proteomes" id="UP000298263">
    <property type="component" value="Unassembled WGS sequence"/>
</dbReference>
<name>A0A4Z1AJ06_9LEPT</name>
<evidence type="ECO:0000313" key="1">
    <source>
        <dbReference type="EMBL" id="TGL92296.1"/>
    </source>
</evidence>
<dbReference type="OrthoDB" id="7950977at2"/>
<evidence type="ECO:0000313" key="2">
    <source>
        <dbReference type="Proteomes" id="UP000298263"/>
    </source>
</evidence>
<reference evidence="1" key="1">
    <citation type="journal article" date="2019" name="PLoS Negl. Trop. Dis.">
        <title>Revisiting the worldwide diversity of Leptospira species in the environment.</title>
        <authorList>
            <person name="Vincent A.T."/>
            <person name="Schiettekatte O."/>
            <person name="Bourhy P."/>
            <person name="Veyrier F.J."/>
            <person name="Picardeau M."/>
        </authorList>
    </citation>
    <scope>NUCLEOTIDE SEQUENCE [LARGE SCALE GENOMIC DNA]</scope>
    <source>
        <strain evidence="1">201702422</strain>
    </source>
</reference>
<organism evidence="1 2">
    <name type="scientific">Leptospira congkakensis</name>
    <dbReference type="NCBI Taxonomy" id="2484932"/>
    <lineage>
        <taxon>Bacteria</taxon>
        <taxon>Pseudomonadati</taxon>
        <taxon>Spirochaetota</taxon>
        <taxon>Spirochaetia</taxon>
        <taxon>Leptospirales</taxon>
        <taxon>Leptospiraceae</taxon>
        <taxon>Leptospira</taxon>
    </lineage>
</organism>
<comment type="caution">
    <text evidence="1">The sequence shown here is derived from an EMBL/GenBank/DDBJ whole genome shotgun (WGS) entry which is preliminary data.</text>
</comment>
<protein>
    <recommendedName>
        <fullName evidence="3">RNA polymerase alpha subunit C-terminal domain-containing protein</fullName>
    </recommendedName>
</protein>
<proteinExistence type="predicted"/>
<dbReference type="SUPFAM" id="SSF47789">
    <property type="entry name" value="C-terminal domain of RNA polymerase alpha subunit"/>
    <property type="match status" value="1"/>
</dbReference>
<sequence length="79" mass="8992">MKTNDSNFLSFLGVPAQRALINELGISKLEDLSRFTKKDLLRLHGFGPSSLPKLEAELTNLGIQLKDESKFTHLYFQNR</sequence>
<keyword evidence="2" id="KW-1185">Reference proteome</keyword>
<dbReference type="Gene3D" id="1.10.150.20">
    <property type="entry name" value="5' to 3' exonuclease, C-terminal subdomain"/>
    <property type="match status" value="1"/>
</dbReference>
<evidence type="ECO:0008006" key="3">
    <source>
        <dbReference type="Google" id="ProtNLM"/>
    </source>
</evidence>